<feature type="region of interest" description="Disordered" evidence="1">
    <location>
        <begin position="1"/>
        <end position="21"/>
    </location>
</feature>
<evidence type="ECO:0000256" key="1">
    <source>
        <dbReference type="SAM" id="MobiDB-lite"/>
    </source>
</evidence>
<dbReference type="Proteomes" id="UP000614996">
    <property type="component" value="Unassembled WGS sequence"/>
</dbReference>
<keyword evidence="3" id="KW-1185">Reference proteome</keyword>
<protein>
    <recommendedName>
        <fullName evidence="4">TFIIB-type zinc ribbon-containing protein</fullName>
    </recommendedName>
</protein>
<evidence type="ECO:0000313" key="3">
    <source>
        <dbReference type="Proteomes" id="UP000614996"/>
    </source>
</evidence>
<sequence>MRRGTGAGHNGRVDADRSSSRFTDPGVSLYALAEQPIQVVCPSCRDRAEVAPRPTEEPRGRYSTAWPRRLVCGGCGHVRDWPGDATGFASHWGCGLDPFFHLPLWLRADCCGGRTLWAFNQPHLDILAGYVGAHLRERGPVGGQTLVARLPTWLKSASNRAEILRTIDRLRATLASKPA</sequence>
<gene>
    <name evidence="2" type="ORF">NUM_14810</name>
</gene>
<evidence type="ECO:0008006" key="4">
    <source>
        <dbReference type="Google" id="ProtNLM"/>
    </source>
</evidence>
<accession>A0A8J4EIM1</accession>
<organism evidence="2 3">
    <name type="scientific">Actinocatenispora comari</name>
    <dbReference type="NCBI Taxonomy" id="2807577"/>
    <lineage>
        <taxon>Bacteria</taxon>
        <taxon>Bacillati</taxon>
        <taxon>Actinomycetota</taxon>
        <taxon>Actinomycetes</taxon>
        <taxon>Micromonosporales</taxon>
        <taxon>Micromonosporaceae</taxon>
        <taxon>Actinocatenispora</taxon>
    </lineage>
</organism>
<dbReference type="EMBL" id="BOPO01000020">
    <property type="protein sequence ID" value="GIL26227.1"/>
    <property type="molecule type" value="Genomic_DNA"/>
</dbReference>
<dbReference type="AlphaFoldDB" id="A0A8J4EIM1"/>
<name>A0A8J4EIM1_9ACTN</name>
<proteinExistence type="predicted"/>
<evidence type="ECO:0000313" key="2">
    <source>
        <dbReference type="EMBL" id="GIL26227.1"/>
    </source>
</evidence>
<reference evidence="3" key="1">
    <citation type="journal article" date="2021" name="Int. J. Syst. Evol. Microbiol.">
        <title>Actinocatenispora comari sp. nov., an endophytic actinomycete isolated from aerial parts of Comarum salesowianum.</title>
        <authorList>
            <person name="Oyunbileg N."/>
            <person name="Iizaka Y."/>
            <person name="Hamada M."/>
            <person name="Davaapurev B.O."/>
            <person name="Fukumoto A."/>
            <person name="Tsetseg B."/>
            <person name="Kato F."/>
            <person name="Tamura T."/>
            <person name="Batkhuu J."/>
            <person name="Anzai Y."/>
        </authorList>
    </citation>
    <scope>NUCLEOTIDE SEQUENCE [LARGE SCALE GENOMIC DNA]</scope>
    <source>
        <strain evidence="3">NUM-2625</strain>
    </source>
</reference>
<comment type="caution">
    <text evidence="2">The sequence shown here is derived from an EMBL/GenBank/DDBJ whole genome shotgun (WGS) entry which is preliminary data.</text>
</comment>